<feature type="coiled-coil region" evidence="1">
    <location>
        <begin position="981"/>
        <end position="1038"/>
    </location>
</feature>
<reference evidence="2" key="2">
    <citation type="submission" date="2020-08" db="EMBL/GenBank/DDBJ databases">
        <authorList>
            <person name="Chen M."/>
            <person name="Teng W."/>
            <person name="Zhao L."/>
            <person name="Hu C."/>
            <person name="Zhou Y."/>
            <person name="Han B."/>
            <person name="Song L."/>
            <person name="Shu W."/>
        </authorList>
    </citation>
    <scope>NUCLEOTIDE SEQUENCE</scope>
    <source>
        <strain evidence="2">FACHB-1277</strain>
    </source>
</reference>
<dbReference type="RefSeq" id="WP_190351065.1">
    <property type="nucleotide sequence ID" value="NZ_JACJPY010000031.1"/>
</dbReference>
<proteinExistence type="predicted"/>
<reference evidence="2" key="1">
    <citation type="journal article" date="2015" name="ISME J.">
        <title>Draft Genome Sequence of Streptomyces incarnatus NRRL8089, which Produces the Nucleoside Antibiotic Sinefungin.</title>
        <authorList>
            <person name="Oshima K."/>
            <person name="Hattori M."/>
            <person name="Shimizu H."/>
            <person name="Fukuda K."/>
            <person name="Nemoto M."/>
            <person name="Inagaki K."/>
            <person name="Tamura T."/>
        </authorList>
    </citation>
    <scope>NUCLEOTIDE SEQUENCE</scope>
    <source>
        <strain evidence="2">FACHB-1277</strain>
    </source>
</reference>
<feature type="coiled-coil region" evidence="1">
    <location>
        <begin position="1320"/>
        <end position="1390"/>
    </location>
</feature>
<evidence type="ECO:0000313" key="3">
    <source>
        <dbReference type="Proteomes" id="UP000631421"/>
    </source>
</evidence>
<protein>
    <submittedName>
        <fullName evidence="2">Uncharacterized protein</fullName>
    </submittedName>
</protein>
<gene>
    <name evidence="2" type="ORF">H6F44_11335</name>
</gene>
<name>A0A926UT85_9CYAN</name>
<feature type="coiled-coil region" evidence="1">
    <location>
        <begin position="1130"/>
        <end position="1191"/>
    </location>
</feature>
<comment type="caution">
    <text evidence="2">The sequence shown here is derived from an EMBL/GenBank/DDBJ whole genome shotgun (WGS) entry which is preliminary data.</text>
</comment>
<keyword evidence="1" id="KW-0175">Coiled coil</keyword>
<feature type="coiled-coil region" evidence="1">
    <location>
        <begin position="1222"/>
        <end position="1270"/>
    </location>
</feature>
<accession>A0A926UT85</accession>
<dbReference type="EMBL" id="JACJPY010000031">
    <property type="protein sequence ID" value="MBD2150707.1"/>
    <property type="molecule type" value="Genomic_DNA"/>
</dbReference>
<dbReference type="Proteomes" id="UP000631421">
    <property type="component" value="Unassembled WGS sequence"/>
</dbReference>
<sequence length="1594" mass="183545">MIQVADAITDGFAPNFTKNIEIEEVLDDLVKNLCTGSNARFQGILILFDELNYYLDSWLTDKHAAGNTAPQNLTNACTNHRAKITLMSFTQVDPNSKSNRAGYQQVSTRLAPHEHTHSPISSLERVIDDVIVQQDNEAWQKFRKKWDNVFWGDSQRIYKRARKYEDGQNLNVQDFHKHLGLGCFPLHPLTGYLLCNLEFTQGRTAIEFVRKEVGEFLNNAAETDQPVKESLNYIYAISLVDAFAPNFRASKTKSEIYTTYLNAIDAIKSDADQNEINVVKSIFLYTVSSDLVIKSPHESHEKILIDMTGLSENSLKKYLVKLCEERQIIDRRPDGIYQFFAGQSPNRIREKVIEELEKQLKQRPNSPSTETVFVEYCRENISTILVADVTKSIQFANENGLIASDWCFQNQIFTIEEFEKLLQKPQAIVNAKNKGCHGIVAYVVDSRKGDLEGLIDEIDNLLSASQLRDRLVVAIPKQDIGQDEENLGRILQKLAILKTVFRSDMGTPAYSKVLSEWEEQVRNGASNLLKLEKNLVVKSIRSSKIHGLDNSKISNNVSVLLKELYPYVPSVGNSSNIRLDNTASKQIVTALATWMLGKGKIEIVDLPKHNKAAYQGAIDMFEKVWGIFEKKGNEYYVKKPTNNNILAAWEMLDQLCDLKGGKVIVVSLNTIRQKLFDIPYGYHDLTFVVLAFAWLALHRSEVSLKGTVAIKSGSRSADPRVEEKELSFWATTNIVEKLDNLVKEWIIKLDAKVIRRERITAPPIPTLPTTHDQASIYIKQAKDFLDSNGNAPEANTIREWLGRLTQSVKNFDAWYKPIKATEELNLATSFEALINLYPQVLRDYTLTDIVRTPSQEATQVNALKRLQELIELKVKQLQIDLDSLTTIQDCGVSLGNTDAAIKLLQSVTALPDIHIQALEKTKSAIAHRQKTIETRQQITQKLREVQSRYEGLSQNATQQELMDAQEAIAQFAEALPALQHEAKYQETLENISERQEQLKLQLQNWDSRSLNDLSPLECIKLREELVKQESRYTFAEDKQQIKELLSCLGRKIENNQSSQVIADDNKKSINQAIERVKSIGEAKSIGQMFDNYKHLQRLHIGTHDDLDTREEETQLSQLQNSGFKTLLERIKRELAKCDLLINKLDEYNQRKNVLQQLQVFMPISEEFNDIYHEKEVAAKNLEKRYEEFLTRGKINKIIKQVNDLSVSMNSTIRNCEENLQKIHKFSAELTELSKQNNNLTIDYSEINKKIKEFDNQIAKQCEELTRLQNRIEAIADPNELDKFKIDYAKIEYIFKDSSHYANYQQFQTKIDELDDVLDIVRVLEKEIKQKSNSINECQKSQQTLAEKSKDVPDRFQPQIQAINQYLSDRLEQYRHELDDLEQRLTTITGLKQCQSLEAELSRKSNYYLGSEIDEDRYRLIQSQLSRLQELYKLADTAKRQSLEDYDQHLQTLQQWHDEDSQIPEWMGDRYITIRRETEKNRQALLDKIRKDAREWVNQVAVVESGINTDSNLERQAEDAHKLIQRIQNEKPIHILGLTEDLENTIKEIEQKCNSIIDSNLEIQIISRFRQLTQSRRTSLYTKLQDYLTDKTEDD</sequence>
<evidence type="ECO:0000256" key="1">
    <source>
        <dbReference type="SAM" id="Coils"/>
    </source>
</evidence>
<organism evidence="2 3">
    <name type="scientific">Pseudanabaena cinerea FACHB-1277</name>
    <dbReference type="NCBI Taxonomy" id="2949581"/>
    <lineage>
        <taxon>Bacteria</taxon>
        <taxon>Bacillati</taxon>
        <taxon>Cyanobacteriota</taxon>
        <taxon>Cyanophyceae</taxon>
        <taxon>Pseudanabaenales</taxon>
        <taxon>Pseudanabaenaceae</taxon>
        <taxon>Pseudanabaena</taxon>
        <taxon>Pseudanabaena cinerea</taxon>
    </lineage>
</organism>
<feature type="coiled-coil region" evidence="1">
    <location>
        <begin position="1474"/>
        <end position="1558"/>
    </location>
</feature>
<evidence type="ECO:0000313" key="2">
    <source>
        <dbReference type="EMBL" id="MBD2150707.1"/>
    </source>
</evidence>
<keyword evidence="3" id="KW-1185">Reference proteome</keyword>